<dbReference type="InterPro" id="IPR006137">
    <property type="entry name" value="NADH_UbQ_OxRdtase-like_20kDa"/>
</dbReference>
<dbReference type="GO" id="GO:0016491">
    <property type="term" value="F:oxidoreductase activity"/>
    <property type="evidence" value="ECO:0007669"/>
    <property type="project" value="UniProtKB-KW"/>
</dbReference>
<keyword evidence="1" id="KW-0560">Oxidoreductase</keyword>
<proteinExistence type="predicted"/>
<protein>
    <recommendedName>
        <fullName evidence="2">NADH:ubiquinone oxidoreductase-like 20kDa subunit domain-containing protein</fullName>
    </recommendedName>
</protein>
<accession>X1E5V0</accession>
<reference evidence="3" key="1">
    <citation type="journal article" date="2014" name="Front. Microbiol.">
        <title>High frequency of phylogenetically diverse reductive dehalogenase-homologous genes in deep subseafloor sedimentary metagenomes.</title>
        <authorList>
            <person name="Kawai M."/>
            <person name="Futagami T."/>
            <person name="Toyoda A."/>
            <person name="Takaki Y."/>
            <person name="Nishi S."/>
            <person name="Hori S."/>
            <person name="Arai W."/>
            <person name="Tsubouchi T."/>
            <person name="Morono Y."/>
            <person name="Uchiyama I."/>
            <person name="Ito T."/>
            <person name="Fujiyama A."/>
            <person name="Inagaki F."/>
            <person name="Takami H."/>
        </authorList>
    </citation>
    <scope>NUCLEOTIDE SEQUENCE</scope>
    <source>
        <strain evidence="3">Expedition CK06-06</strain>
    </source>
</reference>
<comment type="caution">
    <text evidence="3">The sequence shown here is derived from an EMBL/GenBank/DDBJ whole genome shotgun (WGS) entry which is preliminary data.</text>
</comment>
<dbReference type="PANTHER" id="PTHR42845:SF2">
    <property type="entry name" value="F420-NON-REDUCING HYDROGENASE VHU SUBUNIT G"/>
    <property type="match status" value="1"/>
</dbReference>
<evidence type="ECO:0000256" key="1">
    <source>
        <dbReference type="ARBA" id="ARBA00023002"/>
    </source>
</evidence>
<dbReference type="InterPro" id="IPR037024">
    <property type="entry name" value="NiFe_Hase_small_N_sf"/>
</dbReference>
<dbReference type="SUPFAM" id="SSF56770">
    <property type="entry name" value="HydA/Nqo6-like"/>
    <property type="match status" value="1"/>
</dbReference>
<sequence length="325" mass="35330">MAKPKIALYWAASCGGCDVAVLDTNEKLLDIANIADIVFWPIALDFKYHHIEAMEDGAIDLCLFNGAIRNSEQERIAQLLRAKSKVMVAFGACACFGGIPALANFSNRDEIFERAYVEAPSNANADGTFPQTLSTVNEGELDLPEFFDTVLTLAQVVDAEYFVPGCPPPVDIILKVVDLFATGQLPPVGSVIASDKTLCDECDRIKEEKKITKIWRPHEIIPDPEKCLLEQGIICCGPATRGGCGLRCIKANMPCRGCFGPPPGVVDQGAKLVSAIASIYQGDSEEEIAKMVEEIIDPAGTFYRFGLSDSMLKRKRLQQPQGGIK</sequence>
<dbReference type="EMBL" id="BARU01005238">
    <property type="protein sequence ID" value="GAH28646.1"/>
    <property type="molecule type" value="Genomic_DNA"/>
</dbReference>
<evidence type="ECO:0000259" key="2">
    <source>
        <dbReference type="Pfam" id="PF01058"/>
    </source>
</evidence>
<feature type="domain" description="NADH:ubiquinone oxidoreductase-like 20kDa subunit" evidence="2">
    <location>
        <begin position="14"/>
        <end position="177"/>
    </location>
</feature>
<dbReference type="AlphaFoldDB" id="X1E5V0"/>
<gene>
    <name evidence="3" type="ORF">S03H2_10147</name>
</gene>
<dbReference type="Pfam" id="PF01058">
    <property type="entry name" value="Oxidored_q6"/>
    <property type="match status" value="1"/>
</dbReference>
<name>X1E5V0_9ZZZZ</name>
<dbReference type="PANTHER" id="PTHR42845">
    <property type="entry name" value="COENZYME F420-REDUCING HYDROGENASE, GAMMA SUBUNIT"/>
    <property type="match status" value="1"/>
</dbReference>
<organism evidence="3">
    <name type="scientific">marine sediment metagenome</name>
    <dbReference type="NCBI Taxonomy" id="412755"/>
    <lineage>
        <taxon>unclassified sequences</taxon>
        <taxon>metagenomes</taxon>
        <taxon>ecological metagenomes</taxon>
    </lineage>
</organism>
<dbReference type="GO" id="GO:0051536">
    <property type="term" value="F:iron-sulfur cluster binding"/>
    <property type="evidence" value="ECO:0007669"/>
    <property type="project" value="InterPro"/>
</dbReference>
<evidence type="ECO:0000313" key="3">
    <source>
        <dbReference type="EMBL" id="GAH28646.1"/>
    </source>
</evidence>
<dbReference type="InterPro" id="IPR051349">
    <property type="entry name" value="Hydrogenase_assoc-protein"/>
</dbReference>
<dbReference type="Gene3D" id="3.40.50.700">
    <property type="entry name" value="NADH:ubiquinone oxidoreductase-like, 20kDa subunit"/>
    <property type="match status" value="1"/>
</dbReference>